<comment type="function">
    <text evidence="13">Specifically methylates position 2 of adenine 2503 in 23S rRNA and position 2 of adenine 37 in tRNAs.</text>
</comment>
<dbReference type="SMART" id="SM00729">
    <property type="entry name" value="Elp3"/>
    <property type="match status" value="1"/>
</dbReference>
<dbReference type="InterPro" id="IPR048641">
    <property type="entry name" value="RlmN_N"/>
</dbReference>
<evidence type="ECO:0000256" key="12">
    <source>
        <dbReference type="ARBA" id="ARBA00023157"/>
    </source>
</evidence>
<dbReference type="Pfam" id="PF04055">
    <property type="entry name" value="Radical_SAM"/>
    <property type="match status" value="1"/>
</dbReference>
<dbReference type="InterPro" id="IPR058240">
    <property type="entry name" value="rSAM_sf"/>
</dbReference>
<evidence type="ECO:0000256" key="1">
    <source>
        <dbReference type="ARBA" id="ARBA00004496"/>
    </source>
</evidence>
<dbReference type="AlphaFoldDB" id="A0A938X572"/>
<dbReference type="Proteomes" id="UP000774750">
    <property type="component" value="Unassembled WGS sequence"/>
</dbReference>
<dbReference type="SFLD" id="SFLDF00275">
    <property type="entry name" value="adenosine_C2_methyltransferase"/>
    <property type="match status" value="1"/>
</dbReference>
<dbReference type="EMBL" id="JACJKY010000003">
    <property type="protein sequence ID" value="MBM6920000.1"/>
    <property type="molecule type" value="Genomic_DNA"/>
</dbReference>
<dbReference type="SFLD" id="SFLDG01062">
    <property type="entry name" value="methyltransferase_(Class_A)"/>
    <property type="match status" value="1"/>
</dbReference>
<dbReference type="GO" id="GO:0030488">
    <property type="term" value="P:tRNA methylation"/>
    <property type="evidence" value="ECO:0007669"/>
    <property type="project" value="UniProtKB-UniRule"/>
</dbReference>
<evidence type="ECO:0000256" key="2">
    <source>
        <dbReference type="ARBA" id="ARBA00022485"/>
    </source>
</evidence>
<evidence type="ECO:0000256" key="4">
    <source>
        <dbReference type="ARBA" id="ARBA00022552"/>
    </source>
</evidence>
<dbReference type="SUPFAM" id="SSF102114">
    <property type="entry name" value="Radical SAM enzymes"/>
    <property type="match status" value="1"/>
</dbReference>
<proteinExistence type="inferred from homology"/>
<keyword evidence="5 13" id="KW-0489">Methyltransferase</keyword>
<keyword evidence="16" id="KW-1185">Reference proteome</keyword>
<keyword evidence="4 13" id="KW-0698">rRNA processing</keyword>
<feature type="binding site" evidence="13">
    <location>
        <position position="194"/>
    </location>
    <ligand>
        <name>S-adenosyl-L-methionine</name>
        <dbReference type="ChEBI" id="CHEBI:59789"/>
    </ligand>
</feature>
<dbReference type="InterPro" id="IPR004383">
    <property type="entry name" value="rRNA_lsu_MTrfase_RlmN/Cfr"/>
</dbReference>
<protein>
    <recommendedName>
        <fullName evidence="13">Probable dual-specificity RNA methyltransferase RlmN</fullName>
        <ecNumber evidence="13">2.1.1.192</ecNumber>
    </recommendedName>
    <alternativeName>
        <fullName evidence="13">23S rRNA (adenine(2503)-C(2))-methyltransferase</fullName>
    </alternativeName>
    <alternativeName>
        <fullName evidence="13">23S rRNA m2A2503 methyltransferase</fullName>
    </alternativeName>
    <alternativeName>
        <fullName evidence="13">Ribosomal RNA large subunit methyltransferase N</fullName>
    </alternativeName>
    <alternativeName>
        <fullName evidence="13">tRNA (adenine(37)-C(2))-methyltransferase</fullName>
    </alternativeName>
    <alternativeName>
        <fullName evidence="13">tRNA m2A37 methyltransferase</fullName>
    </alternativeName>
</protein>
<dbReference type="GO" id="GO:0000049">
    <property type="term" value="F:tRNA binding"/>
    <property type="evidence" value="ECO:0007669"/>
    <property type="project" value="UniProtKB-UniRule"/>
</dbReference>
<comment type="cofactor">
    <cofactor evidence="13">
        <name>[4Fe-4S] cluster</name>
        <dbReference type="ChEBI" id="CHEBI:49883"/>
    </cofactor>
    <text evidence="13">Binds 1 [4Fe-4S] cluster. The cluster is coordinated with 3 cysteines and an exchangeable S-adenosyl-L-methionine.</text>
</comment>
<keyword evidence="7 13" id="KW-0949">S-adenosyl-L-methionine</keyword>
<dbReference type="GO" id="GO:0070475">
    <property type="term" value="P:rRNA base methylation"/>
    <property type="evidence" value="ECO:0007669"/>
    <property type="project" value="UniProtKB-UniRule"/>
</dbReference>
<feature type="binding site" evidence="13">
    <location>
        <position position="119"/>
    </location>
    <ligand>
        <name>[4Fe-4S] cluster</name>
        <dbReference type="ChEBI" id="CHEBI:49883"/>
        <note>4Fe-4S-S-AdoMet</note>
    </ligand>
</feature>
<dbReference type="InterPro" id="IPR007197">
    <property type="entry name" value="rSAM"/>
</dbReference>
<sequence length="344" mass="38465">MTAQKTDIKSLSFDELGTFLSGLSLPRFRTAQVFDWLHHKQVTSFGEMTNLSKALIAQLEECAFITSHTIEKKLVSKIDGTVKYLFSLPDGSLCESVVMTYEHGKSICISTQIGCRMGCSFCASTKAGFVRHMTPSEIIEQLYAAQRDLGERIGHIVLMGIGEPLDNYDNVLKFLRLVSDERGANLSLRHVSLSTCGLVDRIDRLAEEQLGLTLSVSLHAPNDTIRNQTMPVSLKWPIDELIAACRRYAEKTSRRISFEYALIAGLNDSDACADELASRLKGMLCHVNLIPVNEIKETSYKKSQKERIYAFQQRLIRRGINATVRRTLGADISAACGQLRREQL</sequence>
<dbReference type="EC" id="2.1.1.192" evidence="13"/>
<comment type="miscellaneous">
    <text evidence="13">Reaction proceeds by a ping-pong mechanism involving intermediate methylation of a conserved cysteine residue.</text>
</comment>
<comment type="catalytic activity">
    <reaction evidence="13">
        <text>adenosine(37) in tRNA + 2 reduced [2Fe-2S]-[ferredoxin] + 2 S-adenosyl-L-methionine = 2-methyladenosine(37) in tRNA + 5'-deoxyadenosine + L-methionine + 2 oxidized [2Fe-2S]-[ferredoxin] + S-adenosyl-L-homocysteine</text>
        <dbReference type="Rhea" id="RHEA:43332"/>
        <dbReference type="Rhea" id="RHEA-COMP:10000"/>
        <dbReference type="Rhea" id="RHEA-COMP:10001"/>
        <dbReference type="Rhea" id="RHEA-COMP:10162"/>
        <dbReference type="Rhea" id="RHEA-COMP:10485"/>
        <dbReference type="ChEBI" id="CHEBI:17319"/>
        <dbReference type="ChEBI" id="CHEBI:33737"/>
        <dbReference type="ChEBI" id="CHEBI:33738"/>
        <dbReference type="ChEBI" id="CHEBI:57844"/>
        <dbReference type="ChEBI" id="CHEBI:57856"/>
        <dbReference type="ChEBI" id="CHEBI:59789"/>
        <dbReference type="ChEBI" id="CHEBI:74411"/>
        <dbReference type="ChEBI" id="CHEBI:74497"/>
        <dbReference type="EC" id="2.1.1.192"/>
    </reaction>
</comment>
<keyword evidence="9 13" id="KW-0479">Metal-binding</keyword>
<dbReference type="RefSeq" id="WP_204444372.1">
    <property type="nucleotide sequence ID" value="NZ_JACJKY010000003.1"/>
</dbReference>
<feature type="binding site" evidence="13">
    <location>
        <begin position="217"/>
        <end position="219"/>
    </location>
    <ligand>
        <name>S-adenosyl-L-methionine</name>
        <dbReference type="ChEBI" id="CHEBI:59789"/>
    </ligand>
</feature>
<evidence type="ECO:0000256" key="10">
    <source>
        <dbReference type="ARBA" id="ARBA00023004"/>
    </source>
</evidence>
<comment type="catalytic activity">
    <reaction evidence="13">
        <text>adenosine(2503) in 23S rRNA + 2 reduced [2Fe-2S]-[ferredoxin] + 2 S-adenosyl-L-methionine = 2-methyladenosine(2503) in 23S rRNA + 5'-deoxyadenosine + L-methionine + 2 oxidized [2Fe-2S]-[ferredoxin] + S-adenosyl-L-homocysteine</text>
        <dbReference type="Rhea" id="RHEA:42916"/>
        <dbReference type="Rhea" id="RHEA-COMP:10000"/>
        <dbReference type="Rhea" id="RHEA-COMP:10001"/>
        <dbReference type="Rhea" id="RHEA-COMP:10152"/>
        <dbReference type="Rhea" id="RHEA-COMP:10282"/>
        <dbReference type="ChEBI" id="CHEBI:17319"/>
        <dbReference type="ChEBI" id="CHEBI:33737"/>
        <dbReference type="ChEBI" id="CHEBI:33738"/>
        <dbReference type="ChEBI" id="CHEBI:57844"/>
        <dbReference type="ChEBI" id="CHEBI:57856"/>
        <dbReference type="ChEBI" id="CHEBI:59789"/>
        <dbReference type="ChEBI" id="CHEBI:74411"/>
        <dbReference type="ChEBI" id="CHEBI:74497"/>
        <dbReference type="EC" id="2.1.1.192"/>
    </reaction>
</comment>
<dbReference type="GO" id="GO:0019843">
    <property type="term" value="F:rRNA binding"/>
    <property type="evidence" value="ECO:0007669"/>
    <property type="project" value="UniProtKB-UniRule"/>
</dbReference>
<dbReference type="InterPro" id="IPR013785">
    <property type="entry name" value="Aldolase_TIM"/>
</dbReference>
<feature type="active site" description="Proton acceptor" evidence="13">
    <location>
        <position position="95"/>
    </location>
</feature>
<evidence type="ECO:0000256" key="8">
    <source>
        <dbReference type="ARBA" id="ARBA00022694"/>
    </source>
</evidence>
<comment type="caution">
    <text evidence="15">The sequence shown here is derived from an EMBL/GenBank/DDBJ whole genome shotgun (WGS) entry which is preliminary data.</text>
</comment>
<keyword evidence="6 13" id="KW-0808">Transferase</keyword>
<keyword evidence="12 13" id="KW-1015">Disulfide bond</keyword>
<dbReference type="NCBIfam" id="TIGR00048">
    <property type="entry name" value="rRNA_mod_RlmN"/>
    <property type="match status" value="1"/>
</dbReference>
<feature type="binding site" evidence="13">
    <location>
        <position position="115"/>
    </location>
    <ligand>
        <name>[4Fe-4S] cluster</name>
        <dbReference type="ChEBI" id="CHEBI:49883"/>
        <note>4Fe-4S-S-AdoMet</note>
    </ligand>
</feature>
<keyword evidence="8 13" id="KW-0819">tRNA processing</keyword>
<dbReference type="HAMAP" id="MF_01849">
    <property type="entry name" value="RNA_methyltr_RlmN"/>
    <property type="match status" value="1"/>
</dbReference>
<feature type="domain" description="Radical SAM core" evidence="14">
    <location>
        <begin position="101"/>
        <end position="331"/>
    </location>
</feature>
<evidence type="ECO:0000259" key="14">
    <source>
        <dbReference type="PROSITE" id="PS51918"/>
    </source>
</evidence>
<keyword evidence="3 13" id="KW-0963">Cytoplasm</keyword>
<dbReference type="PROSITE" id="PS51918">
    <property type="entry name" value="RADICAL_SAM"/>
    <property type="match status" value="1"/>
</dbReference>
<dbReference type="PANTHER" id="PTHR30544:SF5">
    <property type="entry name" value="RADICAL SAM CORE DOMAIN-CONTAINING PROTEIN"/>
    <property type="match status" value="1"/>
</dbReference>
<evidence type="ECO:0000256" key="5">
    <source>
        <dbReference type="ARBA" id="ARBA00022603"/>
    </source>
</evidence>
<dbReference type="Gene3D" id="1.10.150.530">
    <property type="match status" value="1"/>
</dbReference>
<dbReference type="GO" id="GO:0002935">
    <property type="term" value="F:tRNA (adenine(37)-C2)-methyltransferase activity"/>
    <property type="evidence" value="ECO:0007669"/>
    <property type="project" value="UniProtKB-UniRule"/>
</dbReference>
<evidence type="ECO:0000313" key="15">
    <source>
        <dbReference type="EMBL" id="MBM6920000.1"/>
    </source>
</evidence>
<evidence type="ECO:0000256" key="11">
    <source>
        <dbReference type="ARBA" id="ARBA00023014"/>
    </source>
</evidence>
<feature type="binding site" evidence="13">
    <location>
        <position position="293"/>
    </location>
    <ligand>
        <name>S-adenosyl-L-methionine</name>
        <dbReference type="ChEBI" id="CHEBI:59789"/>
    </ligand>
</feature>
<evidence type="ECO:0000256" key="7">
    <source>
        <dbReference type="ARBA" id="ARBA00022691"/>
    </source>
</evidence>
<organism evidence="15 16">
    <name type="scientific">Merdimmobilis hominis</name>
    <dbReference type="NCBI Taxonomy" id="2897707"/>
    <lineage>
        <taxon>Bacteria</taxon>
        <taxon>Bacillati</taxon>
        <taxon>Bacillota</taxon>
        <taxon>Clostridia</taxon>
        <taxon>Eubacteriales</taxon>
        <taxon>Oscillospiraceae</taxon>
        <taxon>Merdimmobilis</taxon>
    </lineage>
</organism>
<comment type="caution">
    <text evidence="13">Lacks conserved residue(s) required for the propagation of feature annotation.</text>
</comment>
<dbReference type="GO" id="GO:0051539">
    <property type="term" value="F:4 iron, 4 sulfur cluster binding"/>
    <property type="evidence" value="ECO:0007669"/>
    <property type="project" value="UniProtKB-UniRule"/>
</dbReference>
<dbReference type="InterPro" id="IPR006638">
    <property type="entry name" value="Elp3/MiaA/NifB-like_rSAM"/>
</dbReference>
<dbReference type="FunFam" id="3.20.20.70:FF:000014">
    <property type="entry name" value="Probable dual-specificity RNA methyltransferase RlmN"/>
    <property type="match status" value="1"/>
</dbReference>
<evidence type="ECO:0000256" key="13">
    <source>
        <dbReference type="HAMAP-Rule" id="MF_01849"/>
    </source>
</evidence>
<gene>
    <name evidence="13 15" type="primary">rlmN</name>
    <name evidence="15" type="ORF">H6A12_02340</name>
</gene>
<feature type="binding site" evidence="13">
    <location>
        <position position="122"/>
    </location>
    <ligand>
        <name>[4Fe-4S] cluster</name>
        <dbReference type="ChEBI" id="CHEBI:49883"/>
        <note>4Fe-4S-S-AdoMet</note>
    </ligand>
</feature>
<evidence type="ECO:0000256" key="9">
    <source>
        <dbReference type="ARBA" id="ARBA00022723"/>
    </source>
</evidence>
<dbReference type="SFLD" id="SFLDS00029">
    <property type="entry name" value="Radical_SAM"/>
    <property type="match status" value="1"/>
</dbReference>
<dbReference type="GO" id="GO:0046872">
    <property type="term" value="F:metal ion binding"/>
    <property type="evidence" value="ECO:0007669"/>
    <property type="project" value="UniProtKB-KW"/>
</dbReference>
<comment type="similarity">
    <text evidence="13">Belongs to the radical SAM superfamily. RlmN family.</text>
</comment>
<evidence type="ECO:0000256" key="3">
    <source>
        <dbReference type="ARBA" id="ARBA00022490"/>
    </source>
</evidence>
<dbReference type="PANTHER" id="PTHR30544">
    <property type="entry name" value="23S RRNA METHYLTRANSFERASE"/>
    <property type="match status" value="1"/>
</dbReference>
<name>A0A938X572_9FIRM</name>
<keyword evidence="2 13" id="KW-0004">4Fe-4S</keyword>
<accession>A0A938X572</accession>
<dbReference type="GO" id="GO:0070040">
    <property type="term" value="F:rRNA (adenine(2503)-C2-)-methyltransferase activity"/>
    <property type="evidence" value="ECO:0007669"/>
    <property type="project" value="UniProtKB-UniRule"/>
</dbReference>
<evidence type="ECO:0000256" key="6">
    <source>
        <dbReference type="ARBA" id="ARBA00022679"/>
    </source>
</evidence>
<keyword evidence="10 13" id="KW-0408">Iron</keyword>
<evidence type="ECO:0000313" key="16">
    <source>
        <dbReference type="Proteomes" id="UP000774750"/>
    </source>
</evidence>
<dbReference type="CDD" id="cd01335">
    <property type="entry name" value="Radical_SAM"/>
    <property type="match status" value="1"/>
</dbReference>
<reference evidence="15" key="2">
    <citation type="journal article" date="2021" name="Sci. Rep.">
        <title>The distribution of antibiotic resistance genes in chicken gut microbiota commensals.</title>
        <authorList>
            <person name="Juricova H."/>
            <person name="Matiasovicova J."/>
            <person name="Kubasova T."/>
            <person name="Cejkova D."/>
            <person name="Rychlik I."/>
        </authorList>
    </citation>
    <scope>NUCLEOTIDE SEQUENCE</scope>
    <source>
        <strain evidence="15">An559</strain>
    </source>
</reference>
<feature type="binding site" evidence="13">
    <location>
        <begin position="162"/>
        <end position="163"/>
    </location>
    <ligand>
        <name>S-adenosyl-L-methionine</name>
        <dbReference type="ChEBI" id="CHEBI:59789"/>
    </ligand>
</feature>
<reference evidence="15" key="1">
    <citation type="submission" date="2020-08" db="EMBL/GenBank/DDBJ databases">
        <authorList>
            <person name="Cejkova D."/>
            <person name="Kubasova T."/>
            <person name="Jahodarova E."/>
            <person name="Rychlik I."/>
        </authorList>
    </citation>
    <scope>NUCLEOTIDE SEQUENCE</scope>
    <source>
        <strain evidence="15">An559</strain>
    </source>
</reference>
<dbReference type="PIRSF" id="PIRSF006004">
    <property type="entry name" value="CHP00048"/>
    <property type="match status" value="1"/>
</dbReference>
<dbReference type="Pfam" id="PF21016">
    <property type="entry name" value="RlmN_N"/>
    <property type="match status" value="1"/>
</dbReference>
<dbReference type="InterPro" id="IPR027492">
    <property type="entry name" value="RNA_MTrfase_RlmN"/>
</dbReference>
<keyword evidence="11 13" id="KW-0411">Iron-sulfur</keyword>
<dbReference type="InterPro" id="IPR040072">
    <property type="entry name" value="Methyltransferase_A"/>
</dbReference>
<dbReference type="Gene3D" id="3.20.20.70">
    <property type="entry name" value="Aldolase class I"/>
    <property type="match status" value="1"/>
</dbReference>
<comment type="subcellular location">
    <subcellularLocation>
        <location evidence="1 13">Cytoplasm</location>
    </subcellularLocation>
</comment>
<feature type="active site" description="S-methylcysteine intermediate" evidence="13">
    <location>
        <position position="336"/>
    </location>
</feature>
<dbReference type="GO" id="GO:0005737">
    <property type="term" value="C:cytoplasm"/>
    <property type="evidence" value="ECO:0007669"/>
    <property type="project" value="UniProtKB-SubCell"/>
</dbReference>